<sequence length="60" mass="6816">DPDNLNRFIRAAIINEENMKSVMLNREGGDSVTKGLDTLLFIKNGHDEGNDFIYARIICF</sequence>
<evidence type="ECO:0000313" key="1">
    <source>
        <dbReference type="EMBL" id="KMQ82591.1"/>
    </source>
</evidence>
<name>A0A0J7JXJ3_LASNI</name>
<comment type="caution">
    <text evidence="1">The sequence shown here is derived from an EMBL/GenBank/DDBJ whole genome shotgun (WGS) entry which is preliminary data.</text>
</comment>
<dbReference type="EMBL" id="LBMM01024315">
    <property type="protein sequence ID" value="KMQ82591.1"/>
    <property type="molecule type" value="Genomic_DNA"/>
</dbReference>
<dbReference type="PaxDb" id="67767-A0A0J7JXJ3"/>
<organism evidence="1 2">
    <name type="scientific">Lasius niger</name>
    <name type="common">Black garden ant</name>
    <dbReference type="NCBI Taxonomy" id="67767"/>
    <lineage>
        <taxon>Eukaryota</taxon>
        <taxon>Metazoa</taxon>
        <taxon>Ecdysozoa</taxon>
        <taxon>Arthropoda</taxon>
        <taxon>Hexapoda</taxon>
        <taxon>Insecta</taxon>
        <taxon>Pterygota</taxon>
        <taxon>Neoptera</taxon>
        <taxon>Endopterygota</taxon>
        <taxon>Hymenoptera</taxon>
        <taxon>Apocrita</taxon>
        <taxon>Aculeata</taxon>
        <taxon>Formicoidea</taxon>
        <taxon>Formicidae</taxon>
        <taxon>Formicinae</taxon>
        <taxon>Lasius</taxon>
        <taxon>Lasius</taxon>
    </lineage>
</organism>
<dbReference type="Proteomes" id="UP000036403">
    <property type="component" value="Unassembled WGS sequence"/>
</dbReference>
<proteinExistence type="predicted"/>
<accession>A0A0J7JXJ3</accession>
<keyword evidence="2" id="KW-1185">Reference proteome</keyword>
<reference evidence="1 2" key="1">
    <citation type="submission" date="2015-04" db="EMBL/GenBank/DDBJ databases">
        <title>Lasius niger genome sequencing.</title>
        <authorList>
            <person name="Konorov E.A."/>
            <person name="Nikitin M.A."/>
            <person name="Kirill M.V."/>
            <person name="Chang P."/>
        </authorList>
    </citation>
    <scope>NUCLEOTIDE SEQUENCE [LARGE SCALE GENOMIC DNA]</scope>
    <source>
        <tissue evidence="1">Whole</tissue>
    </source>
</reference>
<dbReference type="AlphaFoldDB" id="A0A0J7JXJ3"/>
<feature type="non-terminal residue" evidence="1">
    <location>
        <position position="1"/>
    </location>
</feature>
<evidence type="ECO:0000313" key="2">
    <source>
        <dbReference type="Proteomes" id="UP000036403"/>
    </source>
</evidence>
<gene>
    <name evidence="1" type="ORF">RF55_22453</name>
</gene>
<protein>
    <submittedName>
        <fullName evidence="1">Uncharacterized protein</fullName>
    </submittedName>
</protein>